<dbReference type="SUPFAM" id="SSF48179">
    <property type="entry name" value="6-phosphogluconate dehydrogenase C-terminal domain-like"/>
    <property type="match status" value="1"/>
</dbReference>
<dbReference type="RefSeq" id="WP_077807622.1">
    <property type="nucleotide sequence ID" value="NZ_BJXS01000006.1"/>
</dbReference>
<dbReference type="SUPFAM" id="SSF51735">
    <property type="entry name" value="NAD(P)-binding Rossmann-fold domains"/>
    <property type="match status" value="1"/>
</dbReference>
<keyword evidence="2" id="KW-0520">NAD</keyword>
<organism evidence="6 7">
    <name type="scientific">Neoasaia chiangmaiensis</name>
    <dbReference type="NCBI Taxonomy" id="320497"/>
    <lineage>
        <taxon>Bacteria</taxon>
        <taxon>Pseudomonadati</taxon>
        <taxon>Pseudomonadota</taxon>
        <taxon>Alphaproteobacteria</taxon>
        <taxon>Acetobacterales</taxon>
        <taxon>Acetobacteraceae</taxon>
        <taxon>Neoasaia</taxon>
    </lineage>
</organism>
<evidence type="ECO:0000259" key="5">
    <source>
        <dbReference type="Pfam" id="PF14833"/>
    </source>
</evidence>
<dbReference type="InterPro" id="IPR006115">
    <property type="entry name" value="6PGDH_NADP-bd"/>
</dbReference>
<evidence type="ECO:0000256" key="1">
    <source>
        <dbReference type="ARBA" id="ARBA00023002"/>
    </source>
</evidence>
<name>A0A1U9KRY1_9PROT</name>
<evidence type="ECO:0000259" key="4">
    <source>
        <dbReference type="Pfam" id="PF03446"/>
    </source>
</evidence>
<accession>A0A1U9KRY1</accession>
<dbReference type="Gene3D" id="3.40.50.720">
    <property type="entry name" value="NAD(P)-binding Rossmann-like Domain"/>
    <property type="match status" value="1"/>
</dbReference>
<dbReference type="InterPro" id="IPR013328">
    <property type="entry name" value="6PGD_dom2"/>
</dbReference>
<evidence type="ECO:0000256" key="3">
    <source>
        <dbReference type="PIRSR" id="PIRSR000103-1"/>
    </source>
</evidence>
<feature type="active site" evidence="3">
    <location>
        <position position="171"/>
    </location>
</feature>
<dbReference type="InterPro" id="IPR008927">
    <property type="entry name" value="6-PGluconate_DH-like_C_sf"/>
</dbReference>
<dbReference type="InterPro" id="IPR051265">
    <property type="entry name" value="HIBADH-related_NP60_sf"/>
</dbReference>
<evidence type="ECO:0000313" key="6">
    <source>
        <dbReference type="EMBL" id="AQS88586.1"/>
    </source>
</evidence>
<dbReference type="KEGG" id="nch:A0U93_12290"/>
<dbReference type="PIRSF" id="PIRSF000103">
    <property type="entry name" value="HIBADH"/>
    <property type="match status" value="1"/>
</dbReference>
<proteinExistence type="predicted"/>
<dbReference type="GO" id="GO:0050661">
    <property type="term" value="F:NADP binding"/>
    <property type="evidence" value="ECO:0007669"/>
    <property type="project" value="InterPro"/>
</dbReference>
<protein>
    <submittedName>
        <fullName evidence="6">6-phosphogluconate dehydrogenase</fullName>
    </submittedName>
</protein>
<dbReference type="GO" id="GO:0051287">
    <property type="term" value="F:NAD binding"/>
    <property type="evidence" value="ECO:0007669"/>
    <property type="project" value="InterPro"/>
</dbReference>
<keyword evidence="7" id="KW-1185">Reference proteome</keyword>
<dbReference type="AlphaFoldDB" id="A0A1U9KRY1"/>
<dbReference type="PANTHER" id="PTHR43580">
    <property type="entry name" value="OXIDOREDUCTASE GLYR1-RELATED"/>
    <property type="match status" value="1"/>
</dbReference>
<feature type="domain" description="6-phosphogluconate dehydrogenase NADP-binding" evidence="4">
    <location>
        <begin position="2"/>
        <end position="161"/>
    </location>
</feature>
<dbReference type="OrthoDB" id="9812907at2"/>
<keyword evidence="1" id="KW-0560">Oxidoreductase</keyword>
<dbReference type="PANTHER" id="PTHR43580:SF2">
    <property type="entry name" value="CYTOKINE-LIKE NUCLEAR FACTOR N-PAC"/>
    <property type="match status" value="1"/>
</dbReference>
<feature type="domain" description="3-hydroxyisobutyrate dehydrogenase-like NAD-binding" evidence="5">
    <location>
        <begin position="167"/>
        <end position="284"/>
    </location>
</feature>
<dbReference type="InterPro" id="IPR029154">
    <property type="entry name" value="HIBADH-like_NADP-bd"/>
</dbReference>
<reference evidence="6 7" key="1">
    <citation type="submission" date="2016-03" db="EMBL/GenBank/DDBJ databases">
        <title>Acetic acid bacteria sequencing.</title>
        <authorList>
            <person name="Brandt J."/>
            <person name="Jakob F."/>
            <person name="Vogel R.F."/>
        </authorList>
    </citation>
    <scope>NUCLEOTIDE SEQUENCE [LARGE SCALE GENOMIC DNA]</scope>
    <source>
        <strain evidence="6 7">NBRC 101099</strain>
    </source>
</reference>
<dbReference type="InterPro" id="IPR015815">
    <property type="entry name" value="HIBADH-related"/>
</dbReference>
<dbReference type="GO" id="GO:0016491">
    <property type="term" value="F:oxidoreductase activity"/>
    <property type="evidence" value="ECO:0007669"/>
    <property type="project" value="UniProtKB-KW"/>
</dbReference>
<dbReference type="Pfam" id="PF14833">
    <property type="entry name" value="NAD_binding_11"/>
    <property type="match status" value="1"/>
</dbReference>
<evidence type="ECO:0000256" key="2">
    <source>
        <dbReference type="ARBA" id="ARBA00023027"/>
    </source>
</evidence>
<dbReference type="InterPro" id="IPR036291">
    <property type="entry name" value="NAD(P)-bd_dom_sf"/>
</dbReference>
<dbReference type="EMBL" id="CP014691">
    <property type="protein sequence ID" value="AQS88586.1"/>
    <property type="molecule type" value="Genomic_DNA"/>
</dbReference>
<dbReference type="Pfam" id="PF03446">
    <property type="entry name" value="NAD_binding_2"/>
    <property type="match status" value="1"/>
</dbReference>
<dbReference type="Gene3D" id="1.10.1040.10">
    <property type="entry name" value="N-(1-d-carboxylethyl)-l-norvaline Dehydrogenase, domain 2"/>
    <property type="match status" value="1"/>
</dbReference>
<dbReference type="Proteomes" id="UP000188604">
    <property type="component" value="Chromosome"/>
</dbReference>
<evidence type="ECO:0000313" key="7">
    <source>
        <dbReference type="Proteomes" id="UP000188604"/>
    </source>
</evidence>
<sequence length="294" mass="31608">MKIGFVGLGAMGEAMAMCLLKAGHELAVYNRSPQKADRLVEEGAQRADSPSEAARGRDIVFSMLLDDDAVASSTFDENGIMDGLSKDAVHVGCSTISHALAIRLRDEHAARGQTYASATVLGRPPAAQAGELFVILAGAAAAREKVRPALDAFSQRIFEVGSDPAHANIVKLSLNFMIFSTIQQMAEVFSINEKAGIEPKAIFEILTNSFYTAPVHRNYGKIMVEKDYDKPGAPMSLGLKDAELFLAAGGDLRVPLPTASLIRDRFLTALAAGDDRRDFSALFEYARRDAGLTD</sequence>
<gene>
    <name evidence="6" type="ORF">A0U93_12290</name>
</gene>